<feature type="non-terminal residue" evidence="1">
    <location>
        <position position="1"/>
    </location>
</feature>
<dbReference type="AlphaFoldDB" id="A0A0V0GIT2"/>
<sequence length="67" mass="7391">DIFTSPLNGYEAYVPTTFIIFKSTKRTLKSGPSCTISLLSSSFLLLAALETNTNHFMTLMLIVTCLI</sequence>
<name>A0A0V0GIT2_SOLCH</name>
<accession>A0A0V0GIT2</accession>
<dbReference type="EMBL" id="GEDG01037461">
    <property type="protein sequence ID" value="JAP08114.1"/>
    <property type="molecule type" value="Transcribed_RNA"/>
</dbReference>
<reference evidence="1" key="1">
    <citation type="submission" date="2015-12" db="EMBL/GenBank/DDBJ databases">
        <title>Gene expression during late stages of embryo sac development: a critical building block for successful pollen-pistil interactions.</title>
        <authorList>
            <person name="Liu Y."/>
            <person name="Joly V."/>
            <person name="Sabar M."/>
            <person name="Matton D.P."/>
        </authorList>
    </citation>
    <scope>NUCLEOTIDE SEQUENCE</scope>
</reference>
<evidence type="ECO:0000313" key="1">
    <source>
        <dbReference type="EMBL" id="JAP08114.1"/>
    </source>
</evidence>
<proteinExistence type="predicted"/>
<protein>
    <submittedName>
        <fullName evidence="1">Putative ovule protein</fullName>
    </submittedName>
</protein>
<organism evidence="1">
    <name type="scientific">Solanum chacoense</name>
    <name type="common">Chaco potato</name>
    <dbReference type="NCBI Taxonomy" id="4108"/>
    <lineage>
        <taxon>Eukaryota</taxon>
        <taxon>Viridiplantae</taxon>
        <taxon>Streptophyta</taxon>
        <taxon>Embryophyta</taxon>
        <taxon>Tracheophyta</taxon>
        <taxon>Spermatophyta</taxon>
        <taxon>Magnoliopsida</taxon>
        <taxon>eudicotyledons</taxon>
        <taxon>Gunneridae</taxon>
        <taxon>Pentapetalae</taxon>
        <taxon>asterids</taxon>
        <taxon>lamiids</taxon>
        <taxon>Solanales</taxon>
        <taxon>Solanaceae</taxon>
        <taxon>Solanoideae</taxon>
        <taxon>Solaneae</taxon>
        <taxon>Solanum</taxon>
    </lineage>
</organism>